<dbReference type="AlphaFoldDB" id="A0AAD9N7K3"/>
<keyword evidence="3" id="KW-1185">Reference proteome</keyword>
<comment type="caution">
    <text evidence="2">The sequence shown here is derived from an EMBL/GenBank/DDBJ whole genome shotgun (WGS) entry which is preliminary data.</text>
</comment>
<feature type="compositionally biased region" description="Basic and acidic residues" evidence="1">
    <location>
        <begin position="44"/>
        <end position="56"/>
    </location>
</feature>
<dbReference type="Proteomes" id="UP001209878">
    <property type="component" value="Unassembled WGS sequence"/>
</dbReference>
<protein>
    <submittedName>
        <fullName evidence="2">Uncharacterized protein</fullName>
    </submittedName>
</protein>
<feature type="region of interest" description="Disordered" evidence="1">
    <location>
        <begin position="1"/>
        <end position="90"/>
    </location>
</feature>
<gene>
    <name evidence="2" type="ORF">NP493_1692g00030</name>
</gene>
<organism evidence="2 3">
    <name type="scientific">Ridgeia piscesae</name>
    <name type="common">Tubeworm</name>
    <dbReference type="NCBI Taxonomy" id="27915"/>
    <lineage>
        <taxon>Eukaryota</taxon>
        <taxon>Metazoa</taxon>
        <taxon>Spiralia</taxon>
        <taxon>Lophotrochozoa</taxon>
        <taxon>Annelida</taxon>
        <taxon>Polychaeta</taxon>
        <taxon>Sedentaria</taxon>
        <taxon>Canalipalpata</taxon>
        <taxon>Sabellida</taxon>
        <taxon>Siboglinidae</taxon>
        <taxon>Ridgeia</taxon>
    </lineage>
</organism>
<proteinExistence type="predicted"/>
<evidence type="ECO:0000256" key="1">
    <source>
        <dbReference type="SAM" id="MobiDB-lite"/>
    </source>
</evidence>
<reference evidence="2" key="1">
    <citation type="journal article" date="2023" name="Mol. Biol. Evol.">
        <title>Third-Generation Sequencing Reveals the Adaptive Role of the Epigenome in Three Deep-Sea Polychaetes.</title>
        <authorList>
            <person name="Perez M."/>
            <person name="Aroh O."/>
            <person name="Sun Y."/>
            <person name="Lan Y."/>
            <person name="Juniper S.K."/>
            <person name="Young C.R."/>
            <person name="Angers B."/>
            <person name="Qian P.Y."/>
        </authorList>
    </citation>
    <scope>NUCLEOTIDE SEQUENCE</scope>
    <source>
        <strain evidence="2">R07B-5</strain>
    </source>
</reference>
<name>A0AAD9N7K3_RIDPI</name>
<evidence type="ECO:0000313" key="3">
    <source>
        <dbReference type="Proteomes" id="UP001209878"/>
    </source>
</evidence>
<accession>A0AAD9N7K3</accession>
<evidence type="ECO:0000313" key="2">
    <source>
        <dbReference type="EMBL" id="KAK2159775.1"/>
    </source>
</evidence>
<sequence>MDVDVSEGPMKTAKDVDVSTGPKKTAKDVDVSTGPKNSTEDEDSQKMRMEEIGRDAGEEEAMECSQECGTAKKDTLATEESGRNPAAFTK</sequence>
<feature type="compositionally biased region" description="Basic and acidic residues" evidence="1">
    <location>
        <begin position="70"/>
        <end position="82"/>
    </location>
</feature>
<dbReference type="EMBL" id="JAODUO010001690">
    <property type="protein sequence ID" value="KAK2159775.1"/>
    <property type="molecule type" value="Genomic_DNA"/>
</dbReference>